<evidence type="ECO:0000313" key="11">
    <source>
        <dbReference type="Proteomes" id="UP000199376"/>
    </source>
</evidence>
<protein>
    <recommendedName>
        <fullName evidence="6">Aminopyrimidine aminohydrolase</fullName>
        <ecNumber evidence="5">3.5.99.2</ecNumber>
    </recommendedName>
</protein>
<organism evidence="10 11">
    <name type="scientific">Fructobacillus durionis</name>
    <dbReference type="NCBI Taxonomy" id="283737"/>
    <lineage>
        <taxon>Bacteria</taxon>
        <taxon>Bacillati</taxon>
        <taxon>Bacillota</taxon>
        <taxon>Bacilli</taxon>
        <taxon>Lactobacillales</taxon>
        <taxon>Lactobacillaceae</taxon>
        <taxon>Fructobacillus</taxon>
    </lineage>
</organism>
<dbReference type="SUPFAM" id="SSF48613">
    <property type="entry name" value="Heme oxygenase-like"/>
    <property type="match status" value="1"/>
</dbReference>
<dbReference type="Pfam" id="PF03070">
    <property type="entry name" value="TENA_THI-4"/>
    <property type="match status" value="1"/>
</dbReference>
<evidence type="ECO:0000256" key="6">
    <source>
        <dbReference type="ARBA" id="ARBA00013647"/>
    </source>
</evidence>
<evidence type="ECO:0000256" key="4">
    <source>
        <dbReference type="ARBA" id="ARBA00011881"/>
    </source>
</evidence>
<evidence type="ECO:0000256" key="3">
    <source>
        <dbReference type="ARBA" id="ARBA00010264"/>
    </source>
</evidence>
<evidence type="ECO:0000256" key="8">
    <source>
        <dbReference type="ARBA" id="ARBA00048337"/>
    </source>
</evidence>
<dbReference type="GO" id="GO:0050334">
    <property type="term" value="F:thiaminase activity"/>
    <property type="evidence" value="ECO:0007669"/>
    <property type="project" value="UniProtKB-EC"/>
</dbReference>
<proteinExistence type="inferred from homology"/>
<name>A0A1I1EKL7_9LACO</name>
<dbReference type="Gene3D" id="1.20.910.10">
    <property type="entry name" value="Heme oxygenase-like"/>
    <property type="match status" value="1"/>
</dbReference>
<dbReference type="RefSeq" id="WP_091501713.1">
    <property type="nucleotide sequence ID" value="NZ_FOLI01000001.1"/>
</dbReference>
<evidence type="ECO:0000256" key="7">
    <source>
        <dbReference type="ARBA" id="ARBA00022977"/>
    </source>
</evidence>
<dbReference type="GO" id="GO:0005829">
    <property type="term" value="C:cytosol"/>
    <property type="evidence" value="ECO:0007669"/>
    <property type="project" value="TreeGrafter"/>
</dbReference>
<dbReference type="OrthoDB" id="34166at2"/>
<dbReference type="GO" id="GO:0009229">
    <property type="term" value="P:thiamine diphosphate biosynthetic process"/>
    <property type="evidence" value="ECO:0007669"/>
    <property type="project" value="UniProtKB-UniPathway"/>
</dbReference>
<evidence type="ECO:0000256" key="2">
    <source>
        <dbReference type="ARBA" id="ARBA00004948"/>
    </source>
</evidence>
<dbReference type="Proteomes" id="UP000199376">
    <property type="component" value="Unassembled WGS sequence"/>
</dbReference>
<evidence type="ECO:0000259" key="9">
    <source>
        <dbReference type="Pfam" id="PF03070"/>
    </source>
</evidence>
<dbReference type="PANTHER" id="PTHR43198:SF2">
    <property type="entry name" value="SI:CH1073-67J19.1-RELATED"/>
    <property type="match status" value="1"/>
</dbReference>
<dbReference type="PANTHER" id="PTHR43198">
    <property type="entry name" value="BIFUNCTIONAL TH2 PROTEIN"/>
    <property type="match status" value="1"/>
</dbReference>
<feature type="domain" description="Thiaminase-2/PQQC" evidence="9">
    <location>
        <begin position="23"/>
        <end position="212"/>
    </location>
</feature>
<evidence type="ECO:0000256" key="5">
    <source>
        <dbReference type="ARBA" id="ARBA00012684"/>
    </source>
</evidence>
<dbReference type="InterPro" id="IPR004305">
    <property type="entry name" value="Thiaminase-2/PQQC"/>
</dbReference>
<keyword evidence="7" id="KW-0784">Thiamine biosynthesis</keyword>
<comment type="subunit">
    <text evidence="4">Homotetramer.</text>
</comment>
<dbReference type="AlphaFoldDB" id="A0A1I1EKL7"/>
<comment type="pathway">
    <text evidence="2">Cofactor biosynthesis; thiamine diphosphate biosynthesis.</text>
</comment>
<dbReference type="CDD" id="cd19360">
    <property type="entry name" value="TenA_C_SaTenA-like"/>
    <property type="match status" value="1"/>
</dbReference>
<dbReference type="InterPro" id="IPR016084">
    <property type="entry name" value="Haem_Oase-like_multi-hlx"/>
</dbReference>
<reference evidence="10 11" key="1">
    <citation type="submission" date="2016-10" db="EMBL/GenBank/DDBJ databases">
        <authorList>
            <person name="de Groot N.N."/>
        </authorList>
    </citation>
    <scope>NUCLEOTIDE SEQUENCE [LARGE SCALE GENOMIC DNA]</scope>
    <source>
        <strain evidence="10 11">DSM 19113</strain>
    </source>
</reference>
<dbReference type="InterPro" id="IPR050967">
    <property type="entry name" value="Thiamine_Salvage_TenA"/>
</dbReference>
<comment type="similarity">
    <text evidence="3">Belongs to the TenA family.</text>
</comment>
<comment type="catalytic activity">
    <reaction evidence="8">
        <text>thiamine + H2O = 5-(2-hydroxyethyl)-4-methylthiazole + 4-amino-5-hydroxymethyl-2-methylpyrimidine + H(+)</text>
        <dbReference type="Rhea" id="RHEA:17509"/>
        <dbReference type="ChEBI" id="CHEBI:15377"/>
        <dbReference type="ChEBI" id="CHEBI:15378"/>
        <dbReference type="ChEBI" id="CHEBI:16892"/>
        <dbReference type="ChEBI" id="CHEBI:17957"/>
        <dbReference type="ChEBI" id="CHEBI:18385"/>
        <dbReference type="EC" id="3.5.99.2"/>
    </reaction>
</comment>
<dbReference type="EMBL" id="FOLI01000001">
    <property type="protein sequence ID" value="SFB87627.1"/>
    <property type="molecule type" value="Genomic_DNA"/>
</dbReference>
<comment type="catalytic activity">
    <reaction evidence="1">
        <text>4-amino-5-aminomethyl-2-methylpyrimidine + H2O = 4-amino-5-hydroxymethyl-2-methylpyrimidine + NH4(+)</text>
        <dbReference type="Rhea" id="RHEA:31799"/>
        <dbReference type="ChEBI" id="CHEBI:15377"/>
        <dbReference type="ChEBI" id="CHEBI:16892"/>
        <dbReference type="ChEBI" id="CHEBI:28938"/>
        <dbReference type="ChEBI" id="CHEBI:63416"/>
        <dbReference type="EC" id="3.5.99.2"/>
    </reaction>
</comment>
<dbReference type="STRING" id="283737.SAMN05660453_0519"/>
<dbReference type="UniPathway" id="UPA00060"/>
<gene>
    <name evidence="10" type="ORF">SAMN05660453_0519</name>
</gene>
<evidence type="ECO:0000256" key="1">
    <source>
        <dbReference type="ARBA" id="ARBA00001881"/>
    </source>
</evidence>
<keyword evidence="11" id="KW-1185">Reference proteome</keyword>
<evidence type="ECO:0000313" key="10">
    <source>
        <dbReference type="EMBL" id="SFB87627.1"/>
    </source>
</evidence>
<dbReference type="GO" id="GO:0009228">
    <property type="term" value="P:thiamine biosynthetic process"/>
    <property type="evidence" value="ECO:0007669"/>
    <property type="project" value="UniProtKB-KW"/>
</dbReference>
<sequence length="220" mass="25340">MGTYVKQIEGVMKEALPSFYENDFIKACERGEILAEPLLNYIYQDNIYLDHFLPMFTKVLKSYKIETETLLQFQGDQDTEPHQMMDILAKEVTDINQVQVVKDWLPATTGYLNHLDESDKKGNFVSLSALAGCPYVYGYLAERLIEDGKMKPGNPFFEWFDFYKGTDGQVTRDLLAALDKEAEKVSEDVRQQGLTAFYQSVQFENDFFAQAMEVQDGKKR</sequence>
<dbReference type="EC" id="3.5.99.2" evidence="5"/>
<accession>A0A1I1EKL7</accession>